<comment type="caution">
    <text evidence="1">The sequence shown here is derived from an EMBL/GenBank/DDBJ whole genome shotgun (WGS) entry which is preliminary data.</text>
</comment>
<dbReference type="EMBL" id="AEBR01000052">
    <property type="protein sequence ID" value="EFM82807.1"/>
    <property type="molecule type" value="Genomic_DNA"/>
</dbReference>
<dbReference type="AlphaFoldDB" id="A0A125W692"/>
<proteinExistence type="predicted"/>
<dbReference type="RefSeq" id="WP_002394839.1">
    <property type="nucleotide sequence ID" value="NZ_GL454453.1"/>
</dbReference>
<evidence type="ECO:0000313" key="2">
    <source>
        <dbReference type="Proteomes" id="UP000004846"/>
    </source>
</evidence>
<protein>
    <submittedName>
        <fullName evidence="1">Uncharacterized protein</fullName>
    </submittedName>
</protein>
<name>A0A125W692_ENTFL</name>
<dbReference type="HOGENOM" id="CLU_211446_0_0_9"/>
<dbReference type="Proteomes" id="UP000004846">
    <property type="component" value="Unassembled WGS sequence"/>
</dbReference>
<reference evidence="1 2" key="1">
    <citation type="submission" date="2010-07" db="EMBL/GenBank/DDBJ databases">
        <authorList>
            <person name="Sid Ahmed O."/>
        </authorList>
    </citation>
    <scope>NUCLEOTIDE SEQUENCE [LARGE SCALE GENOMIC DNA]</scope>
    <source>
        <strain evidence="1 2">TX4248</strain>
    </source>
</reference>
<evidence type="ECO:0000313" key="1">
    <source>
        <dbReference type="EMBL" id="EFM82807.1"/>
    </source>
</evidence>
<accession>A0A125W692</accession>
<sequence>MTEKIDLKKLYHESKKERIEKQTKMERALEGVVCGFPRNTADDPILKITMSQENTNG</sequence>
<gene>
    <name evidence="1" type="ORF">HMPREF9498_01588</name>
</gene>
<organism evidence="1 2">
    <name type="scientific">Enterococcus faecalis TX4248</name>
    <dbReference type="NCBI Taxonomy" id="749495"/>
    <lineage>
        <taxon>Bacteria</taxon>
        <taxon>Bacillati</taxon>
        <taxon>Bacillota</taxon>
        <taxon>Bacilli</taxon>
        <taxon>Lactobacillales</taxon>
        <taxon>Enterococcaceae</taxon>
        <taxon>Enterococcus</taxon>
    </lineage>
</organism>